<evidence type="ECO:0000256" key="1">
    <source>
        <dbReference type="SAM" id="MobiDB-lite"/>
    </source>
</evidence>
<feature type="region of interest" description="Disordered" evidence="1">
    <location>
        <begin position="44"/>
        <end position="70"/>
    </location>
</feature>
<evidence type="ECO:0000313" key="2">
    <source>
        <dbReference type="EMBL" id="AFU02884.1"/>
    </source>
</evidence>
<protein>
    <submittedName>
        <fullName evidence="2">Uncharacterized protein</fullName>
    </submittedName>
</protein>
<gene>
    <name evidence="2" type="ORF">O3I_024655</name>
</gene>
<dbReference type="eggNOG" id="ENOG50324GZ">
    <property type="taxonomic scope" value="Bacteria"/>
</dbReference>
<reference evidence="2 3" key="1">
    <citation type="journal article" date="2012" name="J. Bacteriol.">
        <title>Complete genome sequence of Nocardia brasiliensis HUJEG-1.</title>
        <authorList>
            <person name="Vera-Cabrera L."/>
            <person name="Ortiz-Lopez R."/>
            <person name="Elizondo-Gonzalez R."/>
            <person name="Perez-Maya A.A."/>
            <person name="Ocampo-Candiani J."/>
        </authorList>
    </citation>
    <scope>NUCLEOTIDE SEQUENCE [LARGE SCALE GENOMIC DNA]</scope>
    <source>
        <strain evidence="3">ATCC 700358</strain>
    </source>
</reference>
<dbReference type="EMBL" id="CP003876">
    <property type="protein sequence ID" value="AFU02884.1"/>
    <property type="molecule type" value="Genomic_DNA"/>
</dbReference>
<name>K0F0I0_NOCB7</name>
<dbReference type="Proteomes" id="UP000006304">
    <property type="component" value="Chromosome"/>
</dbReference>
<proteinExistence type="predicted"/>
<dbReference type="KEGG" id="nbr:O3I_024655"/>
<dbReference type="RefSeq" id="WP_014985739.1">
    <property type="nucleotide sequence ID" value="NC_018681.1"/>
</dbReference>
<accession>K0F0I0</accession>
<dbReference type="HOGENOM" id="CLU_1413886_0_0_11"/>
<feature type="region of interest" description="Disordered" evidence="1">
    <location>
        <begin position="159"/>
        <end position="192"/>
    </location>
</feature>
<evidence type="ECO:0000313" key="3">
    <source>
        <dbReference type="Proteomes" id="UP000006304"/>
    </source>
</evidence>
<keyword evidence="3" id="KW-1185">Reference proteome</keyword>
<organism evidence="2 3">
    <name type="scientific">Nocardia brasiliensis (strain ATCC 700358 / HUJEG-1)</name>
    <dbReference type="NCBI Taxonomy" id="1133849"/>
    <lineage>
        <taxon>Bacteria</taxon>
        <taxon>Bacillati</taxon>
        <taxon>Actinomycetota</taxon>
        <taxon>Actinomycetes</taxon>
        <taxon>Mycobacteriales</taxon>
        <taxon>Nocardiaceae</taxon>
        <taxon>Nocardia</taxon>
    </lineage>
</organism>
<sequence length="192" mass="20957">MSTDSSDGTEPISIAAAFAELDSYREQRDENTYDVEAGLAELKKRVTGQTDSDAETSGEATSDVHPDLEVTDSAITSAISPERATRDETGSWKLSWLPDRELTFAQALAGMEFDTLVSNYELANDTAAQARLEHLATQLDLTVMEALTLLTERITDQMNAKSAPPPLPGTGLRRQLIDPRSALRTRTGDARR</sequence>
<dbReference type="AlphaFoldDB" id="K0F0I0"/>